<dbReference type="RefSeq" id="WP_028794708.1">
    <property type="nucleotide sequence ID" value="NZ_FNBW01000001.1"/>
</dbReference>
<organism evidence="15 16">
    <name type="scientific">Thalassobaculum litoreum DSM 18839</name>
    <dbReference type="NCBI Taxonomy" id="1123362"/>
    <lineage>
        <taxon>Bacteria</taxon>
        <taxon>Pseudomonadati</taxon>
        <taxon>Pseudomonadota</taxon>
        <taxon>Alphaproteobacteria</taxon>
        <taxon>Rhodospirillales</taxon>
        <taxon>Thalassobaculaceae</taxon>
        <taxon>Thalassobaculum</taxon>
    </lineage>
</organism>
<evidence type="ECO:0000256" key="2">
    <source>
        <dbReference type="ARBA" id="ARBA00004162"/>
    </source>
</evidence>
<evidence type="ECO:0000256" key="10">
    <source>
        <dbReference type="ARBA" id="ARBA00022989"/>
    </source>
</evidence>
<protein>
    <recommendedName>
        <fullName evidence="5">Sec translocon accessory complex subunit YajC</fullName>
    </recommendedName>
</protein>
<dbReference type="GO" id="GO:0015031">
    <property type="term" value="P:protein transport"/>
    <property type="evidence" value="ECO:0007669"/>
    <property type="project" value="UniProtKB-KW"/>
</dbReference>
<feature type="compositionally biased region" description="Low complexity" evidence="13">
    <location>
        <begin position="118"/>
        <end position="136"/>
    </location>
</feature>
<comment type="subcellular location">
    <subcellularLocation>
        <location evidence="2">Cell membrane</location>
        <topology evidence="2">Single-pass membrane protein</topology>
    </subcellularLocation>
</comment>
<evidence type="ECO:0000313" key="15">
    <source>
        <dbReference type="EMBL" id="SDF16341.1"/>
    </source>
</evidence>
<accession>A0A8G2BEW9</accession>
<evidence type="ECO:0000256" key="5">
    <source>
        <dbReference type="ARBA" id="ARBA00014962"/>
    </source>
</evidence>
<dbReference type="NCBIfam" id="TIGR00739">
    <property type="entry name" value="yajC"/>
    <property type="match status" value="1"/>
</dbReference>
<dbReference type="OrthoDB" id="9811406at2"/>
<evidence type="ECO:0000256" key="4">
    <source>
        <dbReference type="ARBA" id="ARBA00011718"/>
    </source>
</evidence>
<dbReference type="Pfam" id="PF02699">
    <property type="entry name" value="YajC"/>
    <property type="match status" value="1"/>
</dbReference>
<dbReference type="PANTHER" id="PTHR33909">
    <property type="entry name" value="SEC TRANSLOCON ACCESSORY COMPLEX SUBUNIT YAJC"/>
    <property type="match status" value="1"/>
</dbReference>
<keyword evidence="11" id="KW-0811">Translocation</keyword>
<evidence type="ECO:0000256" key="14">
    <source>
        <dbReference type="SAM" id="Phobius"/>
    </source>
</evidence>
<comment type="similarity">
    <text evidence="3">Belongs to the YajC family.</text>
</comment>
<feature type="region of interest" description="Disordered" evidence="13">
    <location>
        <begin position="100"/>
        <end position="145"/>
    </location>
</feature>
<evidence type="ECO:0000256" key="3">
    <source>
        <dbReference type="ARBA" id="ARBA00006742"/>
    </source>
</evidence>
<evidence type="ECO:0000256" key="1">
    <source>
        <dbReference type="ARBA" id="ARBA00002061"/>
    </source>
</evidence>
<evidence type="ECO:0000256" key="11">
    <source>
        <dbReference type="ARBA" id="ARBA00023010"/>
    </source>
</evidence>
<evidence type="ECO:0000256" key="6">
    <source>
        <dbReference type="ARBA" id="ARBA00022448"/>
    </source>
</evidence>
<comment type="caution">
    <text evidence="15">The sequence shown here is derived from an EMBL/GenBank/DDBJ whole genome shotgun (WGS) entry which is preliminary data.</text>
</comment>
<keyword evidence="7" id="KW-1003">Cell membrane</keyword>
<evidence type="ECO:0000313" key="16">
    <source>
        <dbReference type="Proteomes" id="UP000198615"/>
    </source>
</evidence>
<dbReference type="PANTHER" id="PTHR33909:SF1">
    <property type="entry name" value="SEC TRANSLOCON ACCESSORY COMPLEX SUBUNIT YAJC"/>
    <property type="match status" value="1"/>
</dbReference>
<name>A0A8G2BEW9_9PROT</name>
<feature type="transmembrane region" description="Helical" evidence="14">
    <location>
        <begin position="18"/>
        <end position="37"/>
    </location>
</feature>
<dbReference type="SMART" id="SM01323">
    <property type="entry name" value="YajC"/>
    <property type="match status" value="1"/>
</dbReference>
<keyword evidence="16" id="KW-1185">Reference proteome</keyword>
<dbReference type="AlphaFoldDB" id="A0A8G2BEW9"/>
<reference evidence="15 16" key="1">
    <citation type="submission" date="2016-10" db="EMBL/GenBank/DDBJ databases">
        <authorList>
            <person name="Varghese N."/>
            <person name="Submissions S."/>
        </authorList>
    </citation>
    <scope>NUCLEOTIDE SEQUENCE [LARGE SCALE GENOMIC DNA]</scope>
    <source>
        <strain evidence="15 16">DSM 18839</strain>
    </source>
</reference>
<comment type="subunit">
    <text evidence="4">Part of the SecDF-YidC-YajC translocase complex. The SecDF-YidC-YajC translocase forms a supercomplex with SecYEG, called the holo-translocon (HTL).</text>
</comment>
<dbReference type="PRINTS" id="PR01853">
    <property type="entry name" value="YAJCTRNLCASE"/>
</dbReference>
<evidence type="ECO:0000256" key="12">
    <source>
        <dbReference type="ARBA" id="ARBA00023136"/>
    </source>
</evidence>
<comment type="function">
    <text evidence="1">The SecYEG-SecDF-YajC-YidC holo-translocon (HTL) protein secretase/insertase is a supercomplex required for protein secretion, insertion of proteins into membranes, and assembly of membrane protein complexes. While the SecYEG complex is essential for assembly of a number of proteins and complexes, the SecDF-YajC-YidC subcomplex facilitates these functions.</text>
</comment>
<evidence type="ECO:0000256" key="8">
    <source>
        <dbReference type="ARBA" id="ARBA00022692"/>
    </source>
</evidence>
<keyword evidence="10 14" id="KW-1133">Transmembrane helix</keyword>
<keyword evidence="9" id="KW-0653">Protein transport</keyword>
<gene>
    <name evidence="15" type="ORF">SAMN05660686_00519</name>
</gene>
<dbReference type="GO" id="GO:0005886">
    <property type="term" value="C:plasma membrane"/>
    <property type="evidence" value="ECO:0007669"/>
    <property type="project" value="UniProtKB-SubCell"/>
</dbReference>
<evidence type="ECO:0000256" key="13">
    <source>
        <dbReference type="SAM" id="MobiDB-lite"/>
    </source>
</evidence>
<dbReference type="Proteomes" id="UP000198615">
    <property type="component" value="Unassembled WGS sequence"/>
</dbReference>
<keyword evidence="12 14" id="KW-0472">Membrane</keyword>
<keyword evidence="6" id="KW-0813">Transport</keyword>
<proteinExistence type="inferred from homology"/>
<keyword evidence="8 14" id="KW-0812">Transmembrane</keyword>
<sequence length="145" mass="15558">MLISTAHAQSLGGGSGDFLVQLLPLVLIFVVFYFLLIRPQQKRMKQHKEMLANVRRGDRIVGNGGLMGTVTKVSDDDDTLTVEIADGVRVQMLRSMLAEVRGKGEPVSKPPKKKAGKAEAAANEDASEAEPAPAEVADGEKSDKT</sequence>
<dbReference type="InterPro" id="IPR003849">
    <property type="entry name" value="Preprotein_translocase_YajC"/>
</dbReference>
<evidence type="ECO:0000256" key="7">
    <source>
        <dbReference type="ARBA" id="ARBA00022475"/>
    </source>
</evidence>
<evidence type="ECO:0000256" key="9">
    <source>
        <dbReference type="ARBA" id="ARBA00022927"/>
    </source>
</evidence>
<dbReference type="EMBL" id="FNBW01000001">
    <property type="protein sequence ID" value="SDF16341.1"/>
    <property type="molecule type" value="Genomic_DNA"/>
</dbReference>